<evidence type="ECO:0000256" key="2">
    <source>
        <dbReference type="ARBA" id="ARBA00012782"/>
    </source>
</evidence>
<gene>
    <name evidence="7" type="ORF">PITCH_A480004</name>
</gene>
<dbReference type="Gene3D" id="2.30.40.10">
    <property type="entry name" value="Urease, subunit C, domain 1"/>
    <property type="match status" value="1"/>
</dbReference>
<feature type="domain" description="Adenine deaminase C-terminal" evidence="6">
    <location>
        <begin position="416"/>
        <end position="578"/>
    </location>
</feature>
<sequence>MRAEFIFDREALISIALGKKDADLYLTNGRIVNVLTGEIMNNRGVAVGRGCIAYVGPNTDMVGRDTQVIDCNGAYILPGYVEAHCHTDFFNSPRSFGQYVLSMGTTTILTEVITAEVLGARGIDYVLKTTEDLPIKFFVSLPSSLPPYPEIEGVDYVPLSDMKGYSDHPRALAIGEITSWPRIMALDPVILEKMHFALSHGLLIEGHMTGCKGHEINAMVSAGITSCHESITAKEAKEKLELGLYVMLRHGSVRRDLDQLSRLITENPRMNTSRIILTVDLMNPEDLLEYGYTNYLIKSAVEFGIDPVKAVQMVTINPATYLGLDRVLGSIAPGRTADILIVKRLEEGVPQTVIANGKVVAQSGSLCEGAVSPQSTPAVLLPDYWPEKRFSPEDFHIHAPDNTLVNFPVIKIVNKTITKRMDKDIRITGGQVRAIPKEGIIKVSVLGPGDRITTGLLQGFGGDIGGLGTSIGVFNYFVTLGNSDQDMAIAANRMLDIKGGVVLVKDGKILSEIPLPIGGIQSTEDLKTLVGQIRLMKGQLKGFGCDLDDPFFTIHFLCLAGLPYIRILPKGIIDVVTQKIILS</sequence>
<evidence type="ECO:0000256" key="4">
    <source>
        <dbReference type="ARBA" id="ARBA00047720"/>
    </source>
</evidence>
<dbReference type="PANTHER" id="PTHR11113:SF2">
    <property type="entry name" value="ADENINE DEAMINASE"/>
    <property type="match status" value="1"/>
</dbReference>
<keyword evidence="3" id="KW-0378">Hydrolase</keyword>
<dbReference type="AlphaFoldDB" id="A0A445N0H2"/>
<dbReference type="InterPro" id="IPR026912">
    <property type="entry name" value="Adenine_deam_C"/>
</dbReference>
<dbReference type="EMBL" id="OJIN01000190">
    <property type="protein sequence ID" value="SPD75189.1"/>
    <property type="molecule type" value="Genomic_DNA"/>
</dbReference>
<organism evidence="7">
    <name type="scientific">uncultured Desulfobacterium sp</name>
    <dbReference type="NCBI Taxonomy" id="201089"/>
    <lineage>
        <taxon>Bacteria</taxon>
        <taxon>Pseudomonadati</taxon>
        <taxon>Thermodesulfobacteriota</taxon>
        <taxon>Desulfobacteria</taxon>
        <taxon>Desulfobacterales</taxon>
        <taxon>Desulfobacteriaceae</taxon>
        <taxon>Desulfobacterium</taxon>
        <taxon>environmental samples</taxon>
    </lineage>
</organism>
<dbReference type="Gene3D" id="3.20.20.140">
    <property type="entry name" value="Metal-dependent hydrolases"/>
    <property type="match status" value="1"/>
</dbReference>
<comment type="similarity">
    <text evidence="1">Belongs to the metallo-dependent hydrolases superfamily. Adenine deaminase family.</text>
</comment>
<dbReference type="InterPro" id="IPR006680">
    <property type="entry name" value="Amidohydro-rel"/>
</dbReference>
<dbReference type="SUPFAM" id="SSF51338">
    <property type="entry name" value="Composite domain of metallo-dependent hydrolases"/>
    <property type="match status" value="1"/>
</dbReference>
<dbReference type="GO" id="GO:0000034">
    <property type="term" value="F:adenine deaminase activity"/>
    <property type="evidence" value="ECO:0007669"/>
    <property type="project" value="UniProtKB-EC"/>
</dbReference>
<dbReference type="InterPro" id="IPR032466">
    <property type="entry name" value="Metal_Hydrolase"/>
</dbReference>
<reference evidence="7" key="1">
    <citation type="submission" date="2018-01" db="EMBL/GenBank/DDBJ databases">
        <authorList>
            <person name="Regsiter A."/>
            <person name="William W."/>
        </authorList>
    </citation>
    <scope>NUCLEOTIDE SEQUENCE</scope>
    <source>
        <strain evidence="7">TRIP AH-1</strain>
    </source>
</reference>
<dbReference type="Pfam" id="PF13382">
    <property type="entry name" value="Adenine_deam_C"/>
    <property type="match status" value="1"/>
</dbReference>
<evidence type="ECO:0000256" key="3">
    <source>
        <dbReference type="ARBA" id="ARBA00022801"/>
    </source>
</evidence>
<dbReference type="PANTHER" id="PTHR11113">
    <property type="entry name" value="N-ACETYLGLUCOSAMINE-6-PHOSPHATE DEACETYLASE"/>
    <property type="match status" value="1"/>
</dbReference>
<evidence type="ECO:0000313" key="7">
    <source>
        <dbReference type="EMBL" id="SPD75189.1"/>
    </source>
</evidence>
<dbReference type="SUPFAM" id="SSF51556">
    <property type="entry name" value="Metallo-dependent hydrolases"/>
    <property type="match status" value="1"/>
</dbReference>
<evidence type="ECO:0000259" key="6">
    <source>
        <dbReference type="Pfam" id="PF13382"/>
    </source>
</evidence>
<protein>
    <recommendedName>
        <fullName evidence="2">adenine deaminase</fullName>
        <ecNumber evidence="2">3.5.4.2</ecNumber>
    </recommendedName>
</protein>
<accession>A0A445N0H2</accession>
<name>A0A445N0H2_9BACT</name>
<dbReference type="EC" id="3.5.4.2" evidence="2"/>
<dbReference type="Pfam" id="PF01979">
    <property type="entry name" value="Amidohydro_1"/>
    <property type="match status" value="1"/>
</dbReference>
<evidence type="ECO:0000259" key="5">
    <source>
        <dbReference type="Pfam" id="PF01979"/>
    </source>
</evidence>
<proteinExistence type="inferred from homology"/>
<comment type="catalytic activity">
    <reaction evidence="4">
        <text>adenine + H2O + H(+) = hypoxanthine + NH4(+)</text>
        <dbReference type="Rhea" id="RHEA:23688"/>
        <dbReference type="ChEBI" id="CHEBI:15377"/>
        <dbReference type="ChEBI" id="CHEBI:15378"/>
        <dbReference type="ChEBI" id="CHEBI:16708"/>
        <dbReference type="ChEBI" id="CHEBI:17368"/>
        <dbReference type="ChEBI" id="CHEBI:28938"/>
        <dbReference type="EC" id="3.5.4.2"/>
    </reaction>
</comment>
<dbReference type="InterPro" id="IPR011059">
    <property type="entry name" value="Metal-dep_hydrolase_composite"/>
</dbReference>
<feature type="domain" description="Amidohydrolase-related" evidence="5">
    <location>
        <begin position="75"/>
        <end position="360"/>
    </location>
</feature>
<evidence type="ECO:0000256" key="1">
    <source>
        <dbReference type="ARBA" id="ARBA00006773"/>
    </source>
</evidence>